<dbReference type="AlphaFoldDB" id="A0A2X3JUS2"/>
<dbReference type="SMART" id="SM00341">
    <property type="entry name" value="HRDC"/>
    <property type="match status" value="1"/>
</dbReference>
<feature type="domain" description="HRDC" evidence="1">
    <location>
        <begin position="1"/>
        <end position="54"/>
    </location>
</feature>
<dbReference type="GO" id="GO:0003676">
    <property type="term" value="F:nucleic acid binding"/>
    <property type="evidence" value="ECO:0007669"/>
    <property type="project" value="InterPro"/>
</dbReference>
<dbReference type="SUPFAM" id="SSF47819">
    <property type="entry name" value="HRDC-like"/>
    <property type="match status" value="1"/>
</dbReference>
<keyword evidence="2" id="KW-0067">ATP-binding</keyword>
<proteinExistence type="predicted"/>
<dbReference type="GO" id="GO:0016787">
    <property type="term" value="F:hydrolase activity"/>
    <property type="evidence" value="ECO:0007669"/>
    <property type="project" value="UniProtKB-KW"/>
</dbReference>
<accession>A0A2X3JUS2</accession>
<name>A0A2X3JUS2_ECOLX</name>
<dbReference type="EMBL" id="UARW01000010">
    <property type="protein sequence ID" value="SQD08018.1"/>
    <property type="molecule type" value="Genomic_DNA"/>
</dbReference>
<dbReference type="EC" id="3.6.4.12" evidence="2"/>
<sequence length="54" mass="6043">MVFNDATLIEMAEQMPITASEMLSVNGVGMRKLERFGKPFMALIRAHVDGDDEE</sequence>
<evidence type="ECO:0000259" key="1">
    <source>
        <dbReference type="PROSITE" id="PS50967"/>
    </source>
</evidence>
<protein>
    <submittedName>
        <fullName evidence="2">ATP-dependent DNA helicase RecQ</fullName>
        <ecNumber evidence="2">3.6.4.12</ecNumber>
    </submittedName>
</protein>
<dbReference type="InterPro" id="IPR010997">
    <property type="entry name" value="HRDC-like_sf"/>
</dbReference>
<dbReference type="Gene3D" id="1.10.150.80">
    <property type="entry name" value="HRDC domain"/>
    <property type="match status" value="1"/>
</dbReference>
<organism evidence="2 3">
    <name type="scientific">Escherichia coli</name>
    <dbReference type="NCBI Taxonomy" id="562"/>
    <lineage>
        <taxon>Bacteria</taxon>
        <taxon>Pseudomonadati</taxon>
        <taxon>Pseudomonadota</taxon>
        <taxon>Gammaproteobacteria</taxon>
        <taxon>Enterobacterales</taxon>
        <taxon>Enterobacteriaceae</taxon>
        <taxon>Escherichia</taxon>
    </lineage>
</organism>
<dbReference type="InterPro" id="IPR002121">
    <property type="entry name" value="HRDC_dom"/>
</dbReference>
<dbReference type="Proteomes" id="UP000250991">
    <property type="component" value="Unassembled WGS sequence"/>
</dbReference>
<dbReference type="Pfam" id="PF00570">
    <property type="entry name" value="HRDC"/>
    <property type="match status" value="1"/>
</dbReference>
<dbReference type="GO" id="GO:0003678">
    <property type="term" value="F:DNA helicase activity"/>
    <property type="evidence" value="ECO:0007669"/>
    <property type="project" value="UniProtKB-EC"/>
</dbReference>
<reference evidence="2 3" key="1">
    <citation type="submission" date="2018-06" db="EMBL/GenBank/DDBJ databases">
        <authorList>
            <consortium name="Pathogen Informatics"/>
            <person name="Doyle S."/>
        </authorList>
    </citation>
    <scope>NUCLEOTIDE SEQUENCE [LARGE SCALE GENOMIC DNA]</scope>
    <source>
        <strain evidence="2 3">NCTC8009</strain>
    </source>
</reference>
<evidence type="ECO:0000313" key="3">
    <source>
        <dbReference type="Proteomes" id="UP000250991"/>
    </source>
</evidence>
<keyword evidence="2" id="KW-0378">Hydrolase</keyword>
<dbReference type="GO" id="GO:0000166">
    <property type="term" value="F:nucleotide binding"/>
    <property type="evidence" value="ECO:0007669"/>
    <property type="project" value="InterPro"/>
</dbReference>
<gene>
    <name evidence="2" type="primary">recQ_2</name>
    <name evidence="2" type="ORF">NCTC8009_08682</name>
</gene>
<dbReference type="PROSITE" id="PS50967">
    <property type="entry name" value="HRDC"/>
    <property type="match status" value="1"/>
</dbReference>
<dbReference type="InterPro" id="IPR044876">
    <property type="entry name" value="HRDC_dom_sf"/>
</dbReference>
<keyword evidence="2" id="KW-0547">Nucleotide-binding</keyword>
<keyword evidence="2" id="KW-0347">Helicase</keyword>
<evidence type="ECO:0000313" key="2">
    <source>
        <dbReference type="EMBL" id="SQD08018.1"/>
    </source>
</evidence>